<dbReference type="STRING" id="745820.SAMN04488053_105181"/>
<proteinExistence type="inferred from homology"/>
<dbReference type="Gene3D" id="1.20.120.450">
    <property type="entry name" value="dinb family like domain"/>
    <property type="match status" value="1"/>
</dbReference>
<evidence type="ECO:0000313" key="4">
    <source>
        <dbReference type="EMBL" id="SDO00469.1"/>
    </source>
</evidence>
<keyword evidence="2 3" id="KW-0479">Metal-binding</keyword>
<dbReference type="AlphaFoldDB" id="A0A1H0G158"/>
<keyword evidence="5" id="KW-1185">Reference proteome</keyword>
<dbReference type="RefSeq" id="WP_090842903.1">
    <property type="nucleotide sequence ID" value="NZ_FNIL01000005.1"/>
</dbReference>
<dbReference type="InterPro" id="IPR034660">
    <property type="entry name" value="DinB/YfiT-like"/>
</dbReference>
<feature type="binding site" evidence="3">
    <location>
        <position position="126"/>
    </location>
    <ligand>
        <name>a divalent metal cation</name>
        <dbReference type="ChEBI" id="CHEBI:60240"/>
    </ligand>
</feature>
<feature type="binding site" evidence="3">
    <location>
        <position position="130"/>
    </location>
    <ligand>
        <name>a divalent metal cation</name>
        <dbReference type="ChEBI" id="CHEBI:60240"/>
    </ligand>
</feature>
<reference evidence="5" key="1">
    <citation type="submission" date="2016-10" db="EMBL/GenBank/DDBJ databases">
        <authorList>
            <person name="Varghese N."/>
            <person name="Submissions S."/>
        </authorList>
    </citation>
    <scope>NUCLEOTIDE SEQUENCE [LARGE SCALE GENOMIC DNA]</scope>
    <source>
        <strain evidence="5">CGMCC 1.10369</strain>
    </source>
</reference>
<evidence type="ECO:0000256" key="2">
    <source>
        <dbReference type="ARBA" id="ARBA00022723"/>
    </source>
</evidence>
<sequence length="152" mass="17668">MKKDNKYYKEKFLSHRKVTRSLVNKIPEAHLNHKPTATAMTAEELIMHTLDITHHIICLAAQRPYQKLYCDTEKVSLLELVDRYTDTSVKLLEGIDEEMMQHPIDASQTLGIKAPAWRLVEIAVEHEINHKGNLFVYVREMGYNHLPSFVKL</sequence>
<comment type="similarity">
    <text evidence="1">Belongs to the DinB family.</text>
</comment>
<dbReference type="Proteomes" id="UP000198778">
    <property type="component" value="Unassembled WGS sequence"/>
</dbReference>
<dbReference type="Pfam" id="PF05163">
    <property type="entry name" value="DinB"/>
    <property type="match status" value="1"/>
</dbReference>
<gene>
    <name evidence="4" type="ORF">SAMN04488053_105181</name>
</gene>
<accession>A0A1H0G158</accession>
<organism evidence="4 5">
    <name type="scientific">Alkalicoccus daliensis</name>
    <dbReference type="NCBI Taxonomy" id="745820"/>
    <lineage>
        <taxon>Bacteria</taxon>
        <taxon>Bacillati</taxon>
        <taxon>Bacillota</taxon>
        <taxon>Bacilli</taxon>
        <taxon>Bacillales</taxon>
        <taxon>Bacillaceae</taxon>
        <taxon>Alkalicoccus</taxon>
    </lineage>
</organism>
<feature type="binding site" evidence="3">
    <location>
        <position position="48"/>
    </location>
    <ligand>
        <name>a divalent metal cation</name>
        <dbReference type="ChEBI" id="CHEBI:60240"/>
    </ligand>
</feature>
<evidence type="ECO:0000313" key="5">
    <source>
        <dbReference type="Proteomes" id="UP000198778"/>
    </source>
</evidence>
<dbReference type="EMBL" id="FNIL01000005">
    <property type="protein sequence ID" value="SDO00469.1"/>
    <property type="molecule type" value="Genomic_DNA"/>
</dbReference>
<evidence type="ECO:0000256" key="3">
    <source>
        <dbReference type="PIRSR" id="PIRSR607837-1"/>
    </source>
</evidence>
<evidence type="ECO:0000256" key="1">
    <source>
        <dbReference type="ARBA" id="ARBA00008635"/>
    </source>
</evidence>
<dbReference type="InterPro" id="IPR007837">
    <property type="entry name" value="DinB"/>
</dbReference>
<name>A0A1H0G158_9BACI</name>
<protein>
    <submittedName>
        <fullName evidence="4">Uncharacterized damage-inducible protein DinB (Forms a four-helix bundle)</fullName>
    </submittedName>
</protein>
<dbReference type="GO" id="GO:0046872">
    <property type="term" value="F:metal ion binding"/>
    <property type="evidence" value="ECO:0007669"/>
    <property type="project" value="UniProtKB-KW"/>
</dbReference>
<dbReference type="OrthoDB" id="119432at2"/>
<dbReference type="SUPFAM" id="SSF109854">
    <property type="entry name" value="DinB/YfiT-like putative metalloenzymes"/>
    <property type="match status" value="1"/>
</dbReference>